<dbReference type="SUPFAM" id="SSF55781">
    <property type="entry name" value="GAF domain-like"/>
    <property type="match status" value="1"/>
</dbReference>
<gene>
    <name evidence="5" type="ORF">C7450_113108</name>
</gene>
<dbReference type="Pfam" id="PF01614">
    <property type="entry name" value="IclR_C"/>
    <property type="match status" value="1"/>
</dbReference>
<keyword evidence="1" id="KW-0805">Transcription regulation</keyword>
<dbReference type="GO" id="GO:0045892">
    <property type="term" value="P:negative regulation of DNA-templated transcription"/>
    <property type="evidence" value="ECO:0007669"/>
    <property type="project" value="TreeGrafter"/>
</dbReference>
<evidence type="ECO:0000313" key="6">
    <source>
        <dbReference type="Proteomes" id="UP000248021"/>
    </source>
</evidence>
<evidence type="ECO:0000256" key="1">
    <source>
        <dbReference type="ARBA" id="ARBA00023015"/>
    </source>
</evidence>
<dbReference type="InterPro" id="IPR005471">
    <property type="entry name" value="Tscrpt_reg_IclR_N"/>
</dbReference>
<dbReference type="InterPro" id="IPR029016">
    <property type="entry name" value="GAF-like_dom_sf"/>
</dbReference>
<dbReference type="Gene3D" id="3.30.450.40">
    <property type="match status" value="1"/>
</dbReference>
<dbReference type="Proteomes" id="UP000248021">
    <property type="component" value="Unassembled WGS sequence"/>
</dbReference>
<dbReference type="SMART" id="SM00346">
    <property type="entry name" value="HTH_ICLR"/>
    <property type="match status" value="1"/>
</dbReference>
<dbReference type="SUPFAM" id="SSF46785">
    <property type="entry name" value="Winged helix' DNA-binding domain"/>
    <property type="match status" value="1"/>
</dbReference>
<dbReference type="InterPro" id="IPR050707">
    <property type="entry name" value="HTH_MetabolicPath_Reg"/>
</dbReference>
<dbReference type="PANTHER" id="PTHR30136">
    <property type="entry name" value="HELIX-TURN-HELIX TRANSCRIPTIONAL REGULATOR, ICLR FAMILY"/>
    <property type="match status" value="1"/>
</dbReference>
<accession>A0A2V3TY68</accession>
<feature type="region of interest" description="Disordered" evidence="4">
    <location>
        <begin position="1"/>
        <end position="24"/>
    </location>
</feature>
<dbReference type="InterPro" id="IPR011991">
    <property type="entry name" value="ArsR-like_HTH"/>
</dbReference>
<name>A0A2V3TY68_9HYPH</name>
<dbReference type="PANTHER" id="PTHR30136:SF35">
    <property type="entry name" value="HTH-TYPE TRANSCRIPTIONAL REGULATOR RV1719"/>
    <property type="match status" value="1"/>
</dbReference>
<proteinExistence type="predicted"/>
<keyword evidence="2" id="KW-0238">DNA-binding</keyword>
<dbReference type="InterPro" id="IPR036388">
    <property type="entry name" value="WH-like_DNA-bd_sf"/>
</dbReference>
<dbReference type="InterPro" id="IPR014757">
    <property type="entry name" value="Tscrpt_reg_IclR_C"/>
</dbReference>
<sequence>MPMDPSLENPNEPKTAKSNGRGSDENLKSLMKIMRVLECFSVNERALSLAEICDKTGFPRSTTHRLMASLREVGFLDQDRERDKYRLGLKLFELGNIVLMNLDLHREARPIVDSLKRMSGQSVHLAIFDGLSAVVIHRADPSPDHAPMSTSIENAPVHCTSVGKAILAWQPDAVIQKVIQAGLRYYTEATITTGPALLEEMELIRKRGYAIDDGEHQPGLRCVGAPIRNQSGEVIAGISVSGPSWQINMSDIEELSKIVIHHANLIGQRIGHHP</sequence>
<reference evidence="5 6" key="1">
    <citation type="submission" date="2018-05" db="EMBL/GenBank/DDBJ databases">
        <title>Genomic Encyclopedia of Type Strains, Phase IV (KMG-IV): sequencing the most valuable type-strain genomes for metagenomic binning, comparative biology and taxonomic classification.</title>
        <authorList>
            <person name="Goeker M."/>
        </authorList>
    </citation>
    <scope>NUCLEOTIDE SEQUENCE [LARGE SCALE GENOMIC DNA]</scope>
    <source>
        <strain evidence="5 6">DSM 6462</strain>
    </source>
</reference>
<dbReference type="Gene3D" id="1.10.10.10">
    <property type="entry name" value="Winged helix-like DNA-binding domain superfamily/Winged helix DNA-binding domain"/>
    <property type="match status" value="1"/>
</dbReference>
<dbReference type="InterPro" id="IPR036390">
    <property type="entry name" value="WH_DNA-bd_sf"/>
</dbReference>
<evidence type="ECO:0000256" key="3">
    <source>
        <dbReference type="ARBA" id="ARBA00023163"/>
    </source>
</evidence>
<keyword evidence="3" id="KW-0804">Transcription</keyword>
<dbReference type="PROSITE" id="PS51077">
    <property type="entry name" value="HTH_ICLR"/>
    <property type="match status" value="1"/>
</dbReference>
<dbReference type="FunFam" id="1.10.10.10:FF:000056">
    <property type="entry name" value="IclR family transcriptional regulator"/>
    <property type="match status" value="1"/>
</dbReference>
<evidence type="ECO:0000256" key="4">
    <source>
        <dbReference type="SAM" id="MobiDB-lite"/>
    </source>
</evidence>
<organism evidence="5 6">
    <name type="scientific">Chelatococcus asaccharovorans</name>
    <dbReference type="NCBI Taxonomy" id="28210"/>
    <lineage>
        <taxon>Bacteria</taxon>
        <taxon>Pseudomonadati</taxon>
        <taxon>Pseudomonadota</taxon>
        <taxon>Alphaproteobacteria</taxon>
        <taxon>Hyphomicrobiales</taxon>
        <taxon>Chelatococcaceae</taxon>
        <taxon>Chelatococcus</taxon>
    </lineage>
</organism>
<dbReference type="GO" id="GO:0003677">
    <property type="term" value="F:DNA binding"/>
    <property type="evidence" value="ECO:0007669"/>
    <property type="project" value="UniProtKB-KW"/>
</dbReference>
<dbReference type="CDD" id="cd00090">
    <property type="entry name" value="HTH_ARSR"/>
    <property type="match status" value="1"/>
</dbReference>
<keyword evidence="6" id="KW-1185">Reference proteome</keyword>
<dbReference type="EMBL" id="QJJK01000013">
    <property type="protein sequence ID" value="PXW53620.1"/>
    <property type="molecule type" value="Genomic_DNA"/>
</dbReference>
<dbReference type="GO" id="GO:0003700">
    <property type="term" value="F:DNA-binding transcription factor activity"/>
    <property type="evidence" value="ECO:0007669"/>
    <property type="project" value="TreeGrafter"/>
</dbReference>
<dbReference type="Pfam" id="PF09339">
    <property type="entry name" value="HTH_IclR"/>
    <property type="match status" value="1"/>
</dbReference>
<dbReference type="PROSITE" id="PS51078">
    <property type="entry name" value="ICLR_ED"/>
    <property type="match status" value="1"/>
</dbReference>
<evidence type="ECO:0000313" key="5">
    <source>
        <dbReference type="EMBL" id="PXW53620.1"/>
    </source>
</evidence>
<comment type="caution">
    <text evidence="5">The sequence shown here is derived from an EMBL/GenBank/DDBJ whole genome shotgun (WGS) entry which is preliminary data.</text>
</comment>
<evidence type="ECO:0000256" key="2">
    <source>
        <dbReference type="ARBA" id="ARBA00023125"/>
    </source>
</evidence>
<protein>
    <submittedName>
        <fullName evidence="5">IclR family transcriptional regulator</fullName>
    </submittedName>
</protein>
<dbReference type="AlphaFoldDB" id="A0A2V3TY68"/>